<dbReference type="Gene3D" id="4.10.1080.10">
    <property type="entry name" value="TSP type-3 repeat"/>
    <property type="match status" value="1"/>
</dbReference>
<dbReference type="Gene3D" id="3.10.50.40">
    <property type="match status" value="1"/>
</dbReference>
<sequence length="321" mass="35543">MNKFKYYFILFITTITLFSCSKDDVAPITPPREYAVQYATDLNDIEEYLKNYYIEDVSPDVDTKITKIPTGGSQPSIWSYLNSTTFPKLLSKEVKLHDITYKLYYVVLREGVGQSPSNTDRVLTAYKGEYLGRTKVAEVETLTPTFFEEAKSPQQFFNLTSTIVGWGESFPQFKTGTYSSNADGTVSYENFGAGILFIPSGLGYFNSGSANIPSYAPLVFSIKLYEINRVDSDNDGIPNYLEDVNGDGYMRVLATGVANPDDTDGDGIPNYLDTDDDGDGVSTRKEITDANGVLIPFASIPACDGNTTDPARIKRHLVKCN</sequence>
<proteinExistence type="predicted"/>
<comment type="caution">
    <text evidence="1">The sequence shown here is derived from an EMBL/GenBank/DDBJ whole genome shotgun (WGS) entry which is preliminary data.</text>
</comment>
<reference evidence="1 2" key="1">
    <citation type="submission" date="2016-03" db="EMBL/GenBank/DDBJ databases">
        <title>Draft genome sequence of Flavobacterium fryxellicola DSM 16209.</title>
        <authorList>
            <person name="Shin S.-K."/>
            <person name="Yi H."/>
        </authorList>
    </citation>
    <scope>NUCLEOTIDE SEQUENCE [LARGE SCALE GENOMIC DNA]</scope>
    <source>
        <strain evidence="1 2">DSM 16209</strain>
    </source>
</reference>
<dbReference type="PROSITE" id="PS51257">
    <property type="entry name" value="PROKAR_LIPOPROTEIN"/>
    <property type="match status" value="1"/>
</dbReference>
<dbReference type="InterPro" id="IPR028974">
    <property type="entry name" value="TSP_type-3_rpt"/>
</dbReference>
<gene>
    <name evidence="1" type="ORF">FBFR_05235</name>
</gene>
<dbReference type="EMBL" id="LVJE01000010">
    <property type="protein sequence ID" value="OAB28866.1"/>
    <property type="molecule type" value="Genomic_DNA"/>
</dbReference>
<dbReference type="SUPFAM" id="SSF54534">
    <property type="entry name" value="FKBP-like"/>
    <property type="match status" value="1"/>
</dbReference>
<organism evidence="1 2">
    <name type="scientific">Flavobacterium fryxellicola</name>
    <dbReference type="NCBI Taxonomy" id="249352"/>
    <lineage>
        <taxon>Bacteria</taxon>
        <taxon>Pseudomonadati</taxon>
        <taxon>Bacteroidota</taxon>
        <taxon>Flavobacteriia</taxon>
        <taxon>Flavobacteriales</taxon>
        <taxon>Flavobacteriaceae</taxon>
        <taxon>Flavobacterium</taxon>
    </lineage>
</organism>
<dbReference type="STRING" id="249352.SAMN05444395_102413"/>
<keyword evidence="1" id="KW-0413">Isomerase</keyword>
<dbReference type="GO" id="GO:0005509">
    <property type="term" value="F:calcium ion binding"/>
    <property type="evidence" value="ECO:0007669"/>
    <property type="project" value="InterPro"/>
</dbReference>
<dbReference type="OrthoDB" id="1424215at2"/>
<dbReference type="AlphaFoldDB" id="A0A167XZP7"/>
<protein>
    <submittedName>
        <fullName evidence="1">FKBP-type peptidylprolyl isomerase</fullName>
    </submittedName>
</protein>
<dbReference type="InterPro" id="IPR046357">
    <property type="entry name" value="PPIase_dom_sf"/>
</dbReference>
<evidence type="ECO:0000313" key="1">
    <source>
        <dbReference type="EMBL" id="OAB28866.1"/>
    </source>
</evidence>
<evidence type="ECO:0000313" key="2">
    <source>
        <dbReference type="Proteomes" id="UP000077164"/>
    </source>
</evidence>
<dbReference type="GO" id="GO:0003755">
    <property type="term" value="F:peptidyl-prolyl cis-trans isomerase activity"/>
    <property type="evidence" value="ECO:0007669"/>
    <property type="project" value="InterPro"/>
</dbReference>
<dbReference type="RefSeq" id="WP_066077851.1">
    <property type="nucleotide sequence ID" value="NZ_FRDK01000002.1"/>
</dbReference>
<dbReference type="Proteomes" id="UP000077164">
    <property type="component" value="Unassembled WGS sequence"/>
</dbReference>
<dbReference type="SUPFAM" id="SSF103647">
    <property type="entry name" value="TSP type-3 repeat"/>
    <property type="match status" value="1"/>
</dbReference>
<keyword evidence="2" id="KW-1185">Reference proteome</keyword>
<name>A0A167XZP7_9FLAO</name>
<accession>A0A167XZP7</accession>